<reference evidence="13 14" key="1">
    <citation type="submission" date="2016-03" db="EMBL/GenBank/DDBJ databases">
        <title>Deep-sea bacteria in the southern Pacific.</title>
        <authorList>
            <person name="Tang K."/>
        </authorList>
    </citation>
    <scope>NUCLEOTIDE SEQUENCE [LARGE SCALE GENOMIC DNA]</scope>
    <source>
        <strain evidence="13 14">JLT2016</strain>
    </source>
</reference>
<dbReference type="AlphaFoldDB" id="A0A1U7DBJ9"/>
<evidence type="ECO:0000256" key="2">
    <source>
        <dbReference type="ARBA" id="ARBA00010541"/>
    </source>
</evidence>
<dbReference type="STRING" id="1229727.Ga0080559_TMP4650"/>
<keyword evidence="7 13" id="KW-0378">Hydrolase</keyword>
<dbReference type="Gene3D" id="2.40.10.120">
    <property type="match status" value="1"/>
</dbReference>
<dbReference type="CDD" id="cd10839">
    <property type="entry name" value="cpPDZ1_DegP-like"/>
    <property type="match status" value="1"/>
</dbReference>
<gene>
    <name evidence="13" type="ORF">Ga0080559_TMP4650</name>
</gene>
<organism evidence="13 14">
    <name type="scientific">Salipiger profundus</name>
    <dbReference type="NCBI Taxonomy" id="1229727"/>
    <lineage>
        <taxon>Bacteria</taxon>
        <taxon>Pseudomonadati</taxon>
        <taxon>Pseudomonadota</taxon>
        <taxon>Alphaproteobacteria</taxon>
        <taxon>Rhodobacterales</taxon>
        <taxon>Roseobacteraceae</taxon>
        <taxon>Salipiger</taxon>
    </lineage>
</organism>
<dbReference type="RefSeq" id="WP_076625009.1">
    <property type="nucleotide sequence ID" value="NZ_BMEW01000015.1"/>
</dbReference>
<accession>A0A1U7DBJ9</accession>
<dbReference type="InterPro" id="IPR036034">
    <property type="entry name" value="PDZ_sf"/>
</dbReference>
<dbReference type="GO" id="GO:0006508">
    <property type="term" value="P:proteolysis"/>
    <property type="evidence" value="ECO:0007669"/>
    <property type="project" value="UniProtKB-KW"/>
</dbReference>
<dbReference type="Pfam" id="PF13180">
    <property type="entry name" value="PDZ_2"/>
    <property type="match status" value="1"/>
</dbReference>
<dbReference type="PRINTS" id="PR00834">
    <property type="entry name" value="PROTEASES2C"/>
</dbReference>
<feature type="active site" description="Charge relay system" evidence="9">
    <location>
        <position position="136"/>
    </location>
</feature>
<dbReference type="SMART" id="SM00228">
    <property type="entry name" value="PDZ"/>
    <property type="match status" value="2"/>
</dbReference>
<evidence type="ECO:0000256" key="6">
    <source>
        <dbReference type="ARBA" id="ARBA00022764"/>
    </source>
</evidence>
<comment type="subcellular location">
    <subcellularLocation>
        <location evidence="1">Periplasm</location>
    </subcellularLocation>
</comment>
<dbReference type="SUPFAM" id="SSF50156">
    <property type="entry name" value="PDZ domain-like"/>
    <property type="match status" value="2"/>
</dbReference>
<evidence type="ECO:0000259" key="12">
    <source>
        <dbReference type="PROSITE" id="PS50106"/>
    </source>
</evidence>
<protein>
    <submittedName>
        <fullName evidence="13">Serine protease DegQ</fullName>
        <ecNumber evidence="13">3.4.21.-</ecNumber>
    </submittedName>
</protein>
<dbReference type="GO" id="GO:0004252">
    <property type="term" value="F:serine-type endopeptidase activity"/>
    <property type="evidence" value="ECO:0007669"/>
    <property type="project" value="InterPro"/>
</dbReference>
<dbReference type="Proteomes" id="UP000186559">
    <property type="component" value="Chromosome"/>
</dbReference>
<dbReference type="EC" id="3.4.21.-" evidence="13"/>
<feature type="binding site" evidence="10">
    <location>
        <position position="106"/>
    </location>
    <ligand>
        <name>substrate</name>
    </ligand>
</feature>
<dbReference type="InterPro" id="IPR009003">
    <property type="entry name" value="Peptidase_S1_PA"/>
</dbReference>
<evidence type="ECO:0000256" key="10">
    <source>
        <dbReference type="PIRSR" id="PIRSR611782-2"/>
    </source>
</evidence>
<dbReference type="InterPro" id="IPR011782">
    <property type="entry name" value="Pept_S1C_Do"/>
</dbReference>
<sequence precursor="true">MLSRLTFLFVLSICVVARPAVAQIAAVEPDERGIPTIAPLIDAVDDAVVNIAVVSERPAQMTPLFRDPYFQPFLPPLEQLPPQRQMSAGSGVIVDAGEGYILTNNHVVENGDEIRVTLRDNRTIEAELIGRDPATDIAVLRIDANNLTEVPLGDSETLLVGDFVVAIGNPFGLGQTVTSGIVSALGRSGINPEGYEDFIQTDASINPGNSGGALITLDGNLVGINTAIIAPNGGGNVGIGFAVPINMALAVMDQLVEFGEVQRGRLGVMIQDLTPDLAEALGADAEAGAIVSSVEPGTPADDAGLIPGDVIVAVDGEGVDGSADLRQRIGLHRPGDEVEITYVRDGDRLVTQVALADGGGPRLAERDRGTSDALAGVHLAPLDRHHPAWGDADGVVVSEIAPGSRAAQAGLEAGDVITAVNRQTVGSIRDIDRVLADAPNAVALTVWRDGRTLLIVLRS</sequence>
<keyword evidence="5" id="KW-0677">Repeat</keyword>
<keyword evidence="14" id="KW-1185">Reference proteome</keyword>
<feature type="active site" description="Charge relay system" evidence="9">
    <location>
        <position position="210"/>
    </location>
</feature>
<evidence type="ECO:0000313" key="13">
    <source>
        <dbReference type="EMBL" id="APX25446.1"/>
    </source>
</evidence>
<dbReference type="SUPFAM" id="SSF50494">
    <property type="entry name" value="Trypsin-like serine proteases"/>
    <property type="match status" value="1"/>
</dbReference>
<feature type="domain" description="PDZ" evidence="12">
    <location>
        <begin position="255"/>
        <end position="346"/>
    </location>
</feature>
<evidence type="ECO:0000256" key="9">
    <source>
        <dbReference type="PIRSR" id="PIRSR611782-1"/>
    </source>
</evidence>
<dbReference type="InterPro" id="IPR001940">
    <property type="entry name" value="Peptidase_S1C"/>
</dbReference>
<keyword evidence="8" id="KW-0720">Serine protease</keyword>
<dbReference type="InterPro" id="IPR041489">
    <property type="entry name" value="PDZ_6"/>
</dbReference>
<feature type="active site" description="Charge relay system" evidence="9">
    <location>
        <position position="106"/>
    </location>
</feature>
<dbReference type="PROSITE" id="PS50106">
    <property type="entry name" value="PDZ"/>
    <property type="match status" value="2"/>
</dbReference>
<comment type="similarity">
    <text evidence="2">Belongs to the peptidase S1C family.</text>
</comment>
<keyword evidence="3 13" id="KW-0645">Protease</keyword>
<evidence type="ECO:0000313" key="14">
    <source>
        <dbReference type="Proteomes" id="UP000186559"/>
    </source>
</evidence>
<dbReference type="NCBIfam" id="TIGR02037">
    <property type="entry name" value="degP_htrA_DO"/>
    <property type="match status" value="1"/>
</dbReference>
<keyword evidence="4 11" id="KW-0732">Signal</keyword>
<feature type="domain" description="PDZ" evidence="12">
    <location>
        <begin position="363"/>
        <end position="450"/>
    </location>
</feature>
<feature type="binding site" evidence="10">
    <location>
        <begin position="226"/>
        <end position="230"/>
    </location>
    <ligand>
        <name>substrate</name>
    </ligand>
</feature>
<dbReference type="FunFam" id="2.40.10.10:FF:000001">
    <property type="entry name" value="Periplasmic serine protease DegS"/>
    <property type="match status" value="1"/>
</dbReference>
<name>A0A1U7DBJ9_9RHOB</name>
<dbReference type="KEGG" id="tpro:Ga0080559_TMP4650"/>
<evidence type="ECO:0000256" key="4">
    <source>
        <dbReference type="ARBA" id="ARBA00022729"/>
    </source>
</evidence>
<keyword evidence="6" id="KW-0574">Periplasm</keyword>
<evidence type="ECO:0000256" key="3">
    <source>
        <dbReference type="ARBA" id="ARBA00022670"/>
    </source>
</evidence>
<feature type="binding site" evidence="10">
    <location>
        <begin position="208"/>
        <end position="210"/>
    </location>
    <ligand>
        <name>substrate</name>
    </ligand>
</feature>
<evidence type="ECO:0000256" key="1">
    <source>
        <dbReference type="ARBA" id="ARBA00004418"/>
    </source>
</evidence>
<evidence type="ECO:0000256" key="7">
    <source>
        <dbReference type="ARBA" id="ARBA00022801"/>
    </source>
</evidence>
<dbReference type="Pfam" id="PF17820">
    <property type="entry name" value="PDZ_6"/>
    <property type="match status" value="1"/>
</dbReference>
<feature type="signal peptide" evidence="11">
    <location>
        <begin position="1"/>
        <end position="22"/>
    </location>
</feature>
<dbReference type="PANTHER" id="PTHR22939:SF129">
    <property type="entry name" value="SERINE PROTEASE HTRA2, MITOCHONDRIAL"/>
    <property type="match status" value="1"/>
</dbReference>
<proteinExistence type="inferred from homology"/>
<feature type="chain" id="PRO_5038379745" evidence="11">
    <location>
        <begin position="23"/>
        <end position="459"/>
    </location>
</feature>
<dbReference type="InterPro" id="IPR001478">
    <property type="entry name" value="PDZ"/>
</dbReference>
<dbReference type="PANTHER" id="PTHR22939">
    <property type="entry name" value="SERINE PROTEASE FAMILY S1C HTRA-RELATED"/>
    <property type="match status" value="1"/>
</dbReference>
<evidence type="ECO:0000256" key="8">
    <source>
        <dbReference type="ARBA" id="ARBA00022825"/>
    </source>
</evidence>
<dbReference type="Pfam" id="PF13365">
    <property type="entry name" value="Trypsin_2"/>
    <property type="match status" value="1"/>
</dbReference>
<evidence type="ECO:0000256" key="5">
    <source>
        <dbReference type="ARBA" id="ARBA00022737"/>
    </source>
</evidence>
<dbReference type="Gene3D" id="2.30.42.10">
    <property type="match status" value="2"/>
</dbReference>
<evidence type="ECO:0000256" key="11">
    <source>
        <dbReference type="SAM" id="SignalP"/>
    </source>
</evidence>
<dbReference type="EMBL" id="CP014796">
    <property type="protein sequence ID" value="APX25446.1"/>
    <property type="molecule type" value="Genomic_DNA"/>
</dbReference>
<dbReference type="GO" id="GO:0042597">
    <property type="term" value="C:periplasmic space"/>
    <property type="evidence" value="ECO:0007669"/>
    <property type="project" value="UniProtKB-SubCell"/>
</dbReference>
<feature type="binding site" evidence="10">
    <location>
        <position position="136"/>
    </location>
    <ligand>
        <name>substrate</name>
    </ligand>
</feature>